<evidence type="ECO:0000313" key="2">
    <source>
        <dbReference type="Proteomes" id="UP001341281"/>
    </source>
</evidence>
<name>A0AAQ3SWP5_PASNO</name>
<dbReference type="EMBL" id="CP144747">
    <property type="protein sequence ID" value="WVZ62041.1"/>
    <property type="molecule type" value="Genomic_DNA"/>
</dbReference>
<gene>
    <name evidence="1" type="ORF">U9M48_011830</name>
</gene>
<keyword evidence="2" id="KW-1185">Reference proteome</keyword>
<dbReference type="AlphaFoldDB" id="A0AAQ3SWP5"/>
<organism evidence="1 2">
    <name type="scientific">Paspalum notatum var. saurae</name>
    <dbReference type="NCBI Taxonomy" id="547442"/>
    <lineage>
        <taxon>Eukaryota</taxon>
        <taxon>Viridiplantae</taxon>
        <taxon>Streptophyta</taxon>
        <taxon>Embryophyta</taxon>
        <taxon>Tracheophyta</taxon>
        <taxon>Spermatophyta</taxon>
        <taxon>Magnoliopsida</taxon>
        <taxon>Liliopsida</taxon>
        <taxon>Poales</taxon>
        <taxon>Poaceae</taxon>
        <taxon>PACMAD clade</taxon>
        <taxon>Panicoideae</taxon>
        <taxon>Andropogonodae</taxon>
        <taxon>Paspaleae</taxon>
        <taxon>Paspalinae</taxon>
        <taxon>Paspalum</taxon>
    </lineage>
</organism>
<sequence>MFYLIVIIIGCYSVWILPFQVNNLLQVAQKYQATSSESGPAGVSNNDAQTICNMFVTASWQLAKNHTLNEHGLSKRYACCLQILEVVNHMKDLIEFTNKNNLGPIGATNTNSAATGEQVQRINNSTMKGLATVGTGPSNVMQVSSRSDKSLVDIL</sequence>
<dbReference type="Proteomes" id="UP001341281">
    <property type="component" value="Chromosome 03"/>
</dbReference>
<accession>A0AAQ3SWP5</accession>
<dbReference type="InterPro" id="IPR029005">
    <property type="entry name" value="LIM-bd/SEUSS"/>
</dbReference>
<proteinExistence type="predicted"/>
<protein>
    <submittedName>
        <fullName evidence="1">Uncharacterized protein</fullName>
    </submittedName>
</protein>
<reference evidence="1 2" key="1">
    <citation type="submission" date="2024-02" db="EMBL/GenBank/DDBJ databases">
        <title>High-quality chromosome-scale genome assembly of Pensacola bahiagrass (Paspalum notatum Flugge var. saurae).</title>
        <authorList>
            <person name="Vega J.M."/>
            <person name="Podio M."/>
            <person name="Orjuela J."/>
            <person name="Siena L.A."/>
            <person name="Pessino S.C."/>
            <person name="Combes M.C."/>
            <person name="Mariac C."/>
            <person name="Albertini E."/>
            <person name="Pupilli F."/>
            <person name="Ortiz J.P.A."/>
            <person name="Leblanc O."/>
        </authorList>
    </citation>
    <scope>NUCLEOTIDE SEQUENCE [LARGE SCALE GENOMIC DNA]</scope>
    <source>
        <strain evidence="1">R1</strain>
        <tissue evidence="1">Leaf</tissue>
    </source>
</reference>
<evidence type="ECO:0000313" key="1">
    <source>
        <dbReference type="EMBL" id="WVZ62041.1"/>
    </source>
</evidence>
<dbReference type="Pfam" id="PF01803">
    <property type="entry name" value="LIM_bind"/>
    <property type="match status" value="1"/>
</dbReference>
<dbReference type="PANTHER" id="PTHR10378">
    <property type="entry name" value="LIM DOMAIN-BINDING PROTEIN"/>
    <property type="match status" value="1"/>
</dbReference>